<evidence type="ECO:0000313" key="2">
    <source>
        <dbReference type="EMBL" id="PSN64407.1"/>
    </source>
</evidence>
<keyword evidence="3" id="KW-1185">Reference proteome</keyword>
<proteinExistence type="predicted"/>
<protein>
    <submittedName>
        <fullName evidence="2">Uncharacterized protein</fullName>
    </submittedName>
</protein>
<feature type="region of interest" description="Disordered" evidence="1">
    <location>
        <begin position="223"/>
        <end position="247"/>
    </location>
</feature>
<name>A0A2T2NG49_CORCC</name>
<accession>A0A2T2NG49</accession>
<dbReference type="EMBL" id="KZ678138">
    <property type="protein sequence ID" value="PSN64407.1"/>
    <property type="molecule type" value="Genomic_DNA"/>
</dbReference>
<reference evidence="2 3" key="1">
    <citation type="journal article" date="2018" name="Front. Microbiol.">
        <title>Genome-Wide Analysis of Corynespora cassiicola Leaf Fall Disease Putative Effectors.</title>
        <authorList>
            <person name="Lopez D."/>
            <person name="Ribeiro S."/>
            <person name="Label P."/>
            <person name="Fumanal B."/>
            <person name="Venisse J.S."/>
            <person name="Kohler A."/>
            <person name="de Oliveira R.R."/>
            <person name="Labutti K."/>
            <person name="Lipzen A."/>
            <person name="Lail K."/>
            <person name="Bauer D."/>
            <person name="Ohm R.A."/>
            <person name="Barry K.W."/>
            <person name="Spatafora J."/>
            <person name="Grigoriev I.V."/>
            <person name="Martin F.M."/>
            <person name="Pujade-Renaud V."/>
        </authorList>
    </citation>
    <scope>NUCLEOTIDE SEQUENCE [LARGE SCALE GENOMIC DNA]</scope>
    <source>
        <strain evidence="2 3">Philippines</strain>
    </source>
</reference>
<evidence type="ECO:0000313" key="3">
    <source>
        <dbReference type="Proteomes" id="UP000240883"/>
    </source>
</evidence>
<evidence type="ECO:0000256" key="1">
    <source>
        <dbReference type="SAM" id="MobiDB-lite"/>
    </source>
</evidence>
<feature type="compositionally biased region" description="Low complexity" evidence="1">
    <location>
        <begin position="224"/>
        <end position="237"/>
    </location>
</feature>
<dbReference type="OrthoDB" id="5386682at2759"/>
<dbReference type="AlphaFoldDB" id="A0A2T2NG49"/>
<sequence>MLKFVKIPLERQISIVRVSGIVQNALGKKMGGEIERQDDSCGKEHPVIAALGYIAGKILQVGPDYRALVGSSFAEQKWTGGWLDNYREPEDLEILRQLNEDYTARIIDFEDTDLARIRTIYNPYVSARSIFHKGHHGSRALNFSHTTEYQKLKEDLLATDKSPRICLGTKHLLGLVPPTATVGDVIVRFWNCNAAIVMRPVNTDPMRPSYILVGRADVAEMAGSTDSSASTTPSSTSRWISSPPPGSHLFTQHSEAVYVDLDLKSLQMITSNILV</sequence>
<dbReference type="STRING" id="1448308.A0A2T2NG49"/>
<organism evidence="2 3">
    <name type="scientific">Corynespora cassiicola Philippines</name>
    <dbReference type="NCBI Taxonomy" id="1448308"/>
    <lineage>
        <taxon>Eukaryota</taxon>
        <taxon>Fungi</taxon>
        <taxon>Dikarya</taxon>
        <taxon>Ascomycota</taxon>
        <taxon>Pezizomycotina</taxon>
        <taxon>Dothideomycetes</taxon>
        <taxon>Pleosporomycetidae</taxon>
        <taxon>Pleosporales</taxon>
        <taxon>Corynesporascaceae</taxon>
        <taxon>Corynespora</taxon>
    </lineage>
</organism>
<gene>
    <name evidence="2" type="ORF">BS50DRAFT_498847</name>
</gene>
<dbReference type="Proteomes" id="UP000240883">
    <property type="component" value="Unassembled WGS sequence"/>
</dbReference>